<dbReference type="AlphaFoldDB" id="A0A9P9W7M7"/>
<evidence type="ECO:0000256" key="2">
    <source>
        <dbReference type="ARBA" id="ARBA00010992"/>
    </source>
</evidence>
<reference evidence="8" key="1">
    <citation type="submission" date="2021-03" db="EMBL/GenBank/DDBJ databases">
        <title>Revisited historic fungal species revealed as producer of novel bioactive compounds through whole genome sequencing and comparative genomics.</title>
        <authorList>
            <person name="Vignolle G.A."/>
            <person name="Hochenegger N."/>
            <person name="Mach R.L."/>
            <person name="Mach-Aigner A.R."/>
            <person name="Javad Rahimi M."/>
            <person name="Salim K.A."/>
            <person name="Chan C.M."/>
            <person name="Lim L.B.L."/>
            <person name="Cai F."/>
            <person name="Druzhinina I.S."/>
            <person name="U'Ren J.M."/>
            <person name="Derntl C."/>
        </authorList>
    </citation>
    <scope>NUCLEOTIDE SEQUENCE</scope>
    <source>
        <strain evidence="8">TUCIM 5799</strain>
    </source>
</reference>
<dbReference type="InterPro" id="IPR036259">
    <property type="entry name" value="MFS_trans_sf"/>
</dbReference>
<comment type="subcellular location">
    <subcellularLocation>
        <location evidence="1">Membrane</location>
        <topology evidence="1">Multi-pass membrane protein</topology>
    </subcellularLocation>
</comment>
<evidence type="ECO:0000256" key="3">
    <source>
        <dbReference type="ARBA" id="ARBA00022692"/>
    </source>
</evidence>
<dbReference type="InterPro" id="IPR005829">
    <property type="entry name" value="Sugar_transporter_CS"/>
</dbReference>
<keyword evidence="9" id="KW-1185">Reference proteome</keyword>
<comment type="similarity">
    <text evidence="2">Belongs to the major facilitator superfamily. Sugar transporter (TC 2.A.1.1) family.</text>
</comment>
<dbReference type="InterPro" id="IPR050360">
    <property type="entry name" value="MFS_Sugar_Transporters"/>
</dbReference>
<keyword evidence="3 6" id="KW-0812">Transmembrane</keyword>
<evidence type="ECO:0000313" key="8">
    <source>
        <dbReference type="EMBL" id="KAI1847455.1"/>
    </source>
</evidence>
<evidence type="ECO:0000256" key="1">
    <source>
        <dbReference type="ARBA" id="ARBA00004141"/>
    </source>
</evidence>
<evidence type="ECO:0000313" key="9">
    <source>
        <dbReference type="Proteomes" id="UP000829685"/>
    </source>
</evidence>
<dbReference type="PROSITE" id="PS50850">
    <property type="entry name" value="MFS"/>
    <property type="match status" value="1"/>
</dbReference>
<accession>A0A9P9W7M7</accession>
<dbReference type="InterPro" id="IPR020846">
    <property type="entry name" value="MFS_dom"/>
</dbReference>
<evidence type="ECO:0000256" key="6">
    <source>
        <dbReference type="SAM" id="Phobius"/>
    </source>
</evidence>
<sequence length="199" mass="21443">MMADKVGEVVQAHSQHIDTENADARNDAPADSKVVWADVWDNRRVLAFCMLIFMLPVNFGYEVSTLGNLLAVDSFLRRFGEESGGAMVISAKDQQILNAATTIGIFTSAFATGLLSDRLGRKRVIVLACFICVAGILTQFFASTIMHLFGGKLLGAFGFGLGHSLGPVYVAELAPVKLRGICLAIVTSSIYYFAILSSK</sequence>
<protein>
    <recommendedName>
        <fullName evidence="7">Major facilitator superfamily (MFS) profile domain-containing protein</fullName>
    </recommendedName>
</protein>
<dbReference type="PANTHER" id="PTHR48022">
    <property type="entry name" value="PLASTIDIC GLUCOSE TRANSPORTER 4"/>
    <property type="match status" value="1"/>
</dbReference>
<gene>
    <name evidence="8" type="ORF">JX265_013976</name>
</gene>
<organism evidence="8 9">
    <name type="scientific">Neoarthrinium moseri</name>
    <dbReference type="NCBI Taxonomy" id="1658444"/>
    <lineage>
        <taxon>Eukaryota</taxon>
        <taxon>Fungi</taxon>
        <taxon>Dikarya</taxon>
        <taxon>Ascomycota</taxon>
        <taxon>Pezizomycotina</taxon>
        <taxon>Sordariomycetes</taxon>
        <taxon>Xylariomycetidae</taxon>
        <taxon>Amphisphaeriales</taxon>
        <taxon>Apiosporaceae</taxon>
        <taxon>Neoarthrinium</taxon>
    </lineage>
</organism>
<feature type="transmembrane region" description="Helical" evidence="6">
    <location>
        <begin position="178"/>
        <end position="196"/>
    </location>
</feature>
<dbReference type="Pfam" id="PF00083">
    <property type="entry name" value="Sugar_tr"/>
    <property type="match status" value="1"/>
</dbReference>
<evidence type="ECO:0000256" key="4">
    <source>
        <dbReference type="ARBA" id="ARBA00022989"/>
    </source>
</evidence>
<dbReference type="SUPFAM" id="SSF103473">
    <property type="entry name" value="MFS general substrate transporter"/>
    <property type="match status" value="1"/>
</dbReference>
<name>A0A9P9W7M7_9PEZI</name>
<feature type="domain" description="Major facilitator superfamily (MFS) profile" evidence="7">
    <location>
        <begin position="48"/>
        <end position="199"/>
    </location>
</feature>
<feature type="transmembrane region" description="Helical" evidence="6">
    <location>
        <begin position="96"/>
        <end position="115"/>
    </location>
</feature>
<dbReference type="Proteomes" id="UP000829685">
    <property type="component" value="Unassembled WGS sequence"/>
</dbReference>
<feature type="transmembrane region" description="Helical" evidence="6">
    <location>
        <begin position="153"/>
        <end position="171"/>
    </location>
</feature>
<comment type="caution">
    <text evidence="8">The sequence shown here is derived from an EMBL/GenBank/DDBJ whole genome shotgun (WGS) entry which is preliminary data.</text>
</comment>
<feature type="transmembrane region" description="Helical" evidence="6">
    <location>
        <begin position="124"/>
        <end position="147"/>
    </location>
</feature>
<proteinExistence type="inferred from homology"/>
<dbReference type="PANTHER" id="PTHR48022:SF53">
    <property type="entry name" value="ALPHA-GLUCOSIDE TRANSPORTER, PUTATIVE (AFU_ORTHOLOGUE AFUA_3G01700)-RELATED"/>
    <property type="match status" value="1"/>
</dbReference>
<dbReference type="GO" id="GO:0016020">
    <property type="term" value="C:membrane"/>
    <property type="evidence" value="ECO:0007669"/>
    <property type="project" value="UniProtKB-SubCell"/>
</dbReference>
<dbReference type="Gene3D" id="1.20.1250.20">
    <property type="entry name" value="MFS general substrate transporter like domains"/>
    <property type="match status" value="1"/>
</dbReference>
<keyword evidence="4 6" id="KW-1133">Transmembrane helix</keyword>
<dbReference type="PROSITE" id="PS00216">
    <property type="entry name" value="SUGAR_TRANSPORT_1"/>
    <property type="match status" value="1"/>
</dbReference>
<feature type="transmembrane region" description="Helical" evidence="6">
    <location>
        <begin position="45"/>
        <end position="61"/>
    </location>
</feature>
<keyword evidence="5 6" id="KW-0472">Membrane</keyword>
<dbReference type="GO" id="GO:0005351">
    <property type="term" value="F:carbohydrate:proton symporter activity"/>
    <property type="evidence" value="ECO:0007669"/>
    <property type="project" value="TreeGrafter"/>
</dbReference>
<evidence type="ECO:0000256" key="5">
    <source>
        <dbReference type="ARBA" id="ARBA00023136"/>
    </source>
</evidence>
<dbReference type="EMBL" id="JAFIMR010000103">
    <property type="protein sequence ID" value="KAI1847455.1"/>
    <property type="molecule type" value="Genomic_DNA"/>
</dbReference>
<evidence type="ECO:0000259" key="7">
    <source>
        <dbReference type="PROSITE" id="PS50850"/>
    </source>
</evidence>
<dbReference type="InterPro" id="IPR005828">
    <property type="entry name" value="MFS_sugar_transport-like"/>
</dbReference>